<accession>A0ABD3P7E3</accession>
<organism evidence="4 5">
    <name type="scientific">Cyclotella cryptica</name>
    <dbReference type="NCBI Taxonomy" id="29204"/>
    <lineage>
        <taxon>Eukaryota</taxon>
        <taxon>Sar</taxon>
        <taxon>Stramenopiles</taxon>
        <taxon>Ochrophyta</taxon>
        <taxon>Bacillariophyta</taxon>
        <taxon>Coscinodiscophyceae</taxon>
        <taxon>Thalassiosirophycidae</taxon>
        <taxon>Stephanodiscales</taxon>
        <taxon>Stephanodiscaceae</taxon>
        <taxon>Cyclotella</taxon>
    </lineage>
</organism>
<dbReference type="EMBL" id="JABMIG020000247">
    <property type="protein sequence ID" value="KAL3783980.1"/>
    <property type="molecule type" value="Genomic_DNA"/>
</dbReference>
<evidence type="ECO:0000256" key="1">
    <source>
        <dbReference type="RuleBase" id="RU000383"/>
    </source>
</evidence>
<dbReference type="InterPro" id="IPR039361">
    <property type="entry name" value="Cyclin"/>
</dbReference>
<dbReference type="Proteomes" id="UP001516023">
    <property type="component" value="Unassembled WGS sequence"/>
</dbReference>
<keyword evidence="1" id="KW-0195">Cyclin</keyword>
<dbReference type="SMART" id="SM00385">
    <property type="entry name" value="CYCLIN"/>
    <property type="match status" value="1"/>
</dbReference>
<evidence type="ECO:0000313" key="4">
    <source>
        <dbReference type="EMBL" id="KAL3783980.1"/>
    </source>
</evidence>
<dbReference type="Gene3D" id="1.10.472.10">
    <property type="entry name" value="Cyclin-like"/>
    <property type="match status" value="1"/>
</dbReference>
<dbReference type="SUPFAM" id="SSF47954">
    <property type="entry name" value="Cyclin-like"/>
    <property type="match status" value="1"/>
</dbReference>
<name>A0ABD3P7E3_9STRA</name>
<dbReference type="Pfam" id="PF00134">
    <property type="entry name" value="Cyclin_N"/>
    <property type="match status" value="1"/>
</dbReference>
<dbReference type="AlphaFoldDB" id="A0ABD3P7E3"/>
<evidence type="ECO:0000313" key="5">
    <source>
        <dbReference type="Proteomes" id="UP001516023"/>
    </source>
</evidence>
<comment type="similarity">
    <text evidence="1">Belongs to the cyclin family.</text>
</comment>
<feature type="region of interest" description="Disordered" evidence="2">
    <location>
        <begin position="400"/>
        <end position="419"/>
    </location>
</feature>
<protein>
    <recommendedName>
        <fullName evidence="3">Cyclin-like domain-containing protein</fullName>
    </recommendedName>
</protein>
<dbReference type="InterPro" id="IPR013763">
    <property type="entry name" value="Cyclin-like_dom"/>
</dbReference>
<dbReference type="FunFam" id="1.10.472.10:FF:000093">
    <property type="entry name" value="Predicted protein"/>
    <property type="match status" value="1"/>
</dbReference>
<feature type="compositionally biased region" description="Low complexity" evidence="2">
    <location>
        <begin position="405"/>
        <end position="418"/>
    </location>
</feature>
<evidence type="ECO:0000259" key="3">
    <source>
        <dbReference type="SMART" id="SM00385"/>
    </source>
</evidence>
<dbReference type="InterPro" id="IPR036915">
    <property type="entry name" value="Cyclin-like_sf"/>
</dbReference>
<gene>
    <name evidence="4" type="ORF">HJC23_013360</name>
</gene>
<reference evidence="4 5" key="1">
    <citation type="journal article" date="2020" name="G3 (Bethesda)">
        <title>Improved Reference Genome for Cyclotella cryptica CCMP332, a Model for Cell Wall Morphogenesis, Salinity Adaptation, and Lipid Production in Diatoms (Bacillariophyta).</title>
        <authorList>
            <person name="Roberts W.R."/>
            <person name="Downey K.M."/>
            <person name="Ruck E.C."/>
            <person name="Traller J.C."/>
            <person name="Alverson A.J."/>
        </authorList>
    </citation>
    <scope>NUCLEOTIDE SEQUENCE [LARGE SCALE GENOMIC DNA]</scope>
    <source>
        <strain evidence="4 5">CCMP332</strain>
    </source>
</reference>
<comment type="caution">
    <text evidence="4">The sequence shown here is derived from an EMBL/GenBank/DDBJ whole genome shotgun (WGS) entry which is preliminary data.</text>
</comment>
<feature type="domain" description="Cyclin-like" evidence="3">
    <location>
        <begin position="112"/>
        <end position="203"/>
    </location>
</feature>
<keyword evidence="5" id="KW-1185">Reference proteome</keyword>
<proteinExistence type="inferred from homology"/>
<dbReference type="InterPro" id="IPR006671">
    <property type="entry name" value="Cyclin_N"/>
</dbReference>
<dbReference type="PANTHER" id="PTHR10177">
    <property type="entry name" value="CYCLINS"/>
    <property type="match status" value="1"/>
</dbReference>
<sequence>MISRQCPQDEVDVDMQEIEVIEMNGVATTALSSASFSALSPPAMRSPRREDHAAEAKQVFLALLSQETTLHSVTSRQARVICTPITASCQGSTSTLHHNPPINNSDRTKMCSWYYEMSTFLKISPGTASRAMSYLDRFMGSGSPHAATASRLRDEYQLVALTALFIAIKLYERLNIMPCHVSYLSRGRYTSEEVIAMEMAMLKGLKWKVTSSTKLDYADLILYCIRPKLSVKSNDVALMGLRDLMSLQIQLSDFYTLYSTKKQSMVALAALMNAYEVKKSKFVDCDRDVFLATFRELISYYDRDDVYNIMDNLCCLVDPSAERRISTEFRKREENKDPSPMPSPAIDTTCEETSLETFDAALETMEDMNFDTIMSHFLCCGSIPISNTDSAMESNATQVKPKHVSSNNSPGIIGNNNSFDTHGSIKMKTPKGESTKQSPVSIATMLFGTGA</sequence>
<evidence type="ECO:0000256" key="2">
    <source>
        <dbReference type="SAM" id="MobiDB-lite"/>
    </source>
</evidence>